<keyword evidence="2" id="KW-0812">Transmembrane</keyword>
<keyword evidence="2" id="KW-1133">Transmembrane helix</keyword>
<dbReference type="AlphaFoldDB" id="A0A5E4D9V7"/>
<keyword evidence="4" id="KW-1185">Reference proteome</keyword>
<reference evidence="3" key="1">
    <citation type="submission" date="2019-04" db="EMBL/GenBank/DDBJ databases">
        <authorList>
            <person name="Alioto T."/>
            <person name="Alioto T."/>
        </authorList>
    </citation>
    <scope>NUCLEOTIDE SEQUENCE [LARGE SCALE GENOMIC DNA]</scope>
</reference>
<keyword evidence="2" id="KW-0472">Membrane</keyword>
<sequence>MGVRGPREGRPVGLTPQRGGANGVLQPVHPPTTGIRKVQVGTGGSWGGQAGVGGWAETVPRGNLHPSPSCSAHSQDPLGDPAPHPQDPGHQLPGEEQPAEVGGRQPSPHLPPSPGGPEDQPLTPTDPGPQSVSPRAEERPGPDLQVPLRADLGCALLGEGPPGKPPGPESAGPCSLCAVTVTLSRGGAQGHRGLGRSLKILVGVSVPLLLLLLFVLLGHQCRGQCRKAGLSTAVTSPEATQGHQVAASESSQVVTYAQLNYLKLRQGTASPPSSQGQEPPTAPSVYTTLAFH</sequence>
<protein>
    <submittedName>
        <fullName evidence="3">Uncharacterized protein</fullName>
    </submittedName>
</protein>
<comment type="caution">
    <text evidence="3">The sequence shown here is derived from an EMBL/GenBank/DDBJ whole genome shotgun (WGS) entry which is preliminary data.</text>
</comment>
<feature type="transmembrane region" description="Helical" evidence="2">
    <location>
        <begin position="200"/>
        <end position="218"/>
    </location>
</feature>
<name>A0A5E4D9V7_MARMO</name>
<dbReference type="Proteomes" id="UP000335636">
    <property type="component" value="Unassembled WGS sequence"/>
</dbReference>
<proteinExistence type="predicted"/>
<evidence type="ECO:0000256" key="2">
    <source>
        <dbReference type="SAM" id="Phobius"/>
    </source>
</evidence>
<gene>
    <name evidence="3" type="ORF">MONAX_5E000521</name>
</gene>
<evidence type="ECO:0000313" key="4">
    <source>
        <dbReference type="Proteomes" id="UP000335636"/>
    </source>
</evidence>
<evidence type="ECO:0000256" key="1">
    <source>
        <dbReference type="SAM" id="MobiDB-lite"/>
    </source>
</evidence>
<accession>A0A5E4D9V7</accession>
<feature type="compositionally biased region" description="Basic and acidic residues" evidence="1">
    <location>
        <begin position="1"/>
        <end position="10"/>
    </location>
</feature>
<evidence type="ECO:0000313" key="3">
    <source>
        <dbReference type="EMBL" id="VTJ90836.1"/>
    </source>
</evidence>
<feature type="region of interest" description="Disordered" evidence="1">
    <location>
        <begin position="1"/>
        <end position="146"/>
    </location>
</feature>
<organism evidence="3 4">
    <name type="scientific">Marmota monax</name>
    <name type="common">Woodchuck</name>
    <dbReference type="NCBI Taxonomy" id="9995"/>
    <lineage>
        <taxon>Eukaryota</taxon>
        <taxon>Metazoa</taxon>
        <taxon>Chordata</taxon>
        <taxon>Craniata</taxon>
        <taxon>Vertebrata</taxon>
        <taxon>Euteleostomi</taxon>
        <taxon>Mammalia</taxon>
        <taxon>Eutheria</taxon>
        <taxon>Euarchontoglires</taxon>
        <taxon>Glires</taxon>
        <taxon>Rodentia</taxon>
        <taxon>Sciuromorpha</taxon>
        <taxon>Sciuridae</taxon>
        <taxon>Xerinae</taxon>
        <taxon>Marmotini</taxon>
        <taxon>Marmota</taxon>
    </lineage>
</organism>
<dbReference type="EMBL" id="CABDUW010005148">
    <property type="protein sequence ID" value="VTJ90836.1"/>
    <property type="molecule type" value="Genomic_DNA"/>
</dbReference>
<feature type="compositionally biased region" description="Gly residues" evidence="1">
    <location>
        <begin position="41"/>
        <end position="54"/>
    </location>
</feature>